<proteinExistence type="predicted"/>
<feature type="compositionally biased region" description="Basic and acidic residues" evidence="1">
    <location>
        <begin position="20"/>
        <end position="92"/>
    </location>
</feature>
<dbReference type="Proteomes" id="UP001176940">
    <property type="component" value="Unassembled WGS sequence"/>
</dbReference>
<feature type="region of interest" description="Disordered" evidence="1">
    <location>
        <begin position="1"/>
        <end position="104"/>
    </location>
</feature>
<organism evidence="2 3">
    <name type="scientific">Ranitomeya imitator</name>
    <name type="common">mimic poison frog</name>
    <dbReference type="NCBI Taxonomy" id="111125"/>
    <lineage>
        <taxon>Eukaryota</taxon>
        <taxon>Metazoa</taxon>
        <taxon>Chordata</taxon>
        <taxon>Craniata</taxon>
        <taxon>Vertebrata</taxon>
        <taxon>Euteleostomi</taxon>
        <taxon>Amphibia</taxon>
        <taxon>Batrachia</taxon>
        <taxon>Anura</taxon>
        <taxon>Neobatrachia</taxon>
        <taxon>Hyloidea</taxon>
        <taxon>Dendrobatidae</taxon>
        <taxon>Dendrobatinae</taxon>
        <taxon>Ranitomeya</taxon>
    </lineage>
</organism>
<sequence length="104" mass="11879">METLLLFSRRRKKQSQSRTRGTEKGSREDEAGGEHDGQRSRRRPAVEHKNPEENHAAEIRIGRERGSTDQTRSETKNDRPKAVEADGVERKSTTFHRSPSPSNI</sequence>
<comment type="caution">
    <text evidence="2">The sequence shown here is derived from an EMBL/GenBank/DDBJ whole genome shotgun (WGS) entry which is preliminary data.</text>
</comment>
<accession>A0ABN9LA37</accession>
<evidence type="ECO:0000256" key="1">
    <source>
        <dbReference type="SAM" id="MobiDB-lite"/>
    </source>
</evidence>
<gene>
    <name evidence="2" type="ORF">RIMI_LOCUS6082299</name>
</gene>
<reference evidence="2" key="1">
    <citation type="submission" date="2023-07" db="EMBL/GenBank/DDBJ databases">
        <authorList>
            <person name="Stuckert A."/>
        </authorList>
    </citation>
    <scope>NUCLEOTIDE SEQUENCE</scope>
</reference>
<evidence type="ECO:0000313" key="2">
    <source>
        <dbReference type="EMBL" id="CAJ0934804.1"/>
    </source>
</evidence>
<evidence type="ECO:0000313" key="3">
    <source>
        <dbReference type="Proteomes" id="UP001176940"/>
    </source>
</evidence>
<protein>
    <submittedName>
        <fullName evidence="2">Uncharacterized protein</fullName>
    </submittedName>
</protein>
<dbReference type="EMBL" id="CAUEEQ010010782">
    <property type="protein sequence ID" value="CAJ0934804.1"/>
    <property type="molecule type" value="Genomic_DNA"/>
</dbReference>
<feature type="compositionally biased region" description="Polar residues" evidence="1">
    <location>
        <begin position="95"/>
        <end position="104"/>
    </location>
</feature>
<name>A0ABN9LA37_9NEOB</name>
<keyword evidence="3" id="KW-1185">Reference proteome</keyword>